<dbReference type="InterPro" id="IPR018672">
    <property type="entry name" value="DUF2140"/>
</dbReference>
<accession>A0A1H0Q2J0</accession>
<reference evidence="3" key="1">
    <citation type="submission" date="2016-10" db="EMBL/GenBank/DDBJ databases">
        <authorList>
            <person name="Varghese N."/>
            <person name="Submissions S."/>
        </authorList>
    </citation>
    <scope>NUCLEOTIDE SEQUENCE [LARGE SCALE GENOMIC DNA]</scope>
    <source>
        <strain evidence="3">IBRC-M10078</strain>
    </source>
</reference>
<feature type="transmembrane region" description="Helical" evidence="1">
    <location>
        <begin position="14"/>
        <end position="35"/>
    </location>
</feature>
<dbReference type="AlphaFoldDB" id="A0A1H0Q2J0"/>
<dbReference type="Proteomes" id="UP000199159">
    <property type="component" value="Unassembled WGS sequence"/>
</dbReference>
<name>A0A1H0Q2J0_9BACI</name>
<dbReference type="EMBL" id="FNJU01000001">
    <property type="protein sequence ID" value="SDP10849.1"/>
    <property type="molecule type" value="Genomic_DNA"/>
</dbReference>
<keyword evidence="1" id="KW-1133">Transmembrane helix</keyword>
<evidence type="ECO:0000313" key="3">
    <source>
        <dbReference type="Proteomes" id="UP000199159"/>
    </source>
</evidence>
<dbReference type="RefSeq" id="WP_090849637.1">
    <property type="nucleotide sequence ID" value="NZ_FNJU01000001.1"/>
</dbReference>
<evidence type="ECO:0000313" key="2">
    <source>
        <dbReference type="EMBL" id="SDP10849.1"/>
    </source>
</evidence>
<dbReference type="OrthoDB" id="2412610at2"/>
<dbReference type="STRING" id="930152.SAMN05216565_101543"/>
<gene>
    <name evidence="2" type="ORF">SAMN05216565_101543</name>
</gene>
<dbReference type="Pfam" id="PF09911">
    <property type="entry name" value="DUF2140"/>
    <property type="match status" value="1"/>
</dbReference>
<sequence length="203" mass="23379">MEIRLKAKLSWKQLFLGLAGLNAVLLIFFFIFLLWPVTKTEKPTKSFIEEEPGAEFTVHSSKQNLNELVNEYVDKIMKDTEDKYTVIFDEKVQLLGSIEAFQADIPITITLEPSVQENGDLVLYAEDMSLGLLKLPEKKILEYVKKELNAPKWVEIDPKNQLIYISVTQMDVKSNFKVKVQSFDLKNDHITFRIKVPNKTLGL</sequence>
<evidence type="ECO:0000256" key="1">
    <source>
        <dbReference type="SAM" id="Phobius"/>
    </source>
</evidence>
<protein>
    <submittedName>
        <fullName evidence="2">Uncharacterized protein YpmS</fullName>
    </submittedName>
</protein>
<organism evidence="2 3">
    <name type="scientific">Litchfieldia salsa</name>
    <dbReference type="NCBI Taxonomy" id="930152"/>
    <lineage>
        <taxon>Bacteria</taxon>
        <taxon>Bacillati</taxon>
        <taxon>Bacillota</taxon>
        <taxon>Bacilli</taxon>
        <taxon>Bacillales</taxon>
        <taxon>Bacillaceae</taxon>
        <taxon>Litchfieldia</taxon>
    </lineage>
</organism>
<keyword evidence="1" id="KW-0812">Transmembrane</keyword>
<proteinExistence type="predicted"/>
<keyword evidence="3" id="KW-1185">Reference proteome</keyword>
<keyword evidence="1" id="KW-0472">Membrane</keyword>